<feature type="coiled-coil region" evidence="1">
    <location>
        <begin position="408"/>
        <end position="442"/>
    </location>
</feature>
<reference evidence="4" key="1">
    <citation type="submission" date="2022-03" db="EMBL/GenBank/DDBJ databases">
        <authorList>
            <person name="Sayadi A."/>
        </authorList>
    </citation>
    <scope>NUCLEOTIDE SEQUENCE</scope>
</reference>
<comment type="caution">
    <text evidence="4">The sequence shown here is derived from an EMBL/GenBank/DDBJ whole genome shotgun (WGS) entry which is preliminary data.</text>
</comment>
<name>A0A9P0PW87_ACAOB</name>
<evidence type="ECO:0000259" key="3">
    <source>
        <dbReference type="Pfam" id="PF25273"/>
    </source>
</evidence>
<evidence type="ECO:0000256" key="2">
    <source>
        <dbReference type="SAM" id="MobiDB-lite"/>
    </source>
</evidence>
<dbReference type="PANTHER" id="PTHR10773:SF19">
    <property type="match status" value="1"/>
</dbReference>
<dbReference type="EMBL" id="CAKOFQ010007417">
    <property type="protein sequence ID" value="CAH2000671.1"/>
    <property type="molecule type" value="Genomic_DNA"/>
</dbReference>
<gene>
    <name evidence="4" type="ORF">ACAOBT_LOCUS25714</name>
</gene>
<feature type="compositionally biased region" description="Polar residues" evidence="2">
    <location>
        <begin position="10"/>
        <end position="25"/>
    </location>
</feature>
<dbReference type="OrthoDB" id="6762579at2759"/>
<feature type="domain" description="DUF7869" evidence="3">
    <location>
        <begin position="499"/>
        <end position="596"/>
    </location>
</feature>
<accession>A0A9P0PW87</accession>
<keyword evidence="5" id="KW-1185">Reference proteome</keyword>
<keyword evidence="1" id="KW-0175">Coiled coil</keyword>
<dbReference type="InterPro" id="IPR057191">
    <property type="entry name" value="DUF7869"/>
</dbReference>
<sequence length="750" mass="87030">MLDVCRRQIESSNNSYDPHNSQNEESQFENDRKNLSESLMGQSEKRVKLSVDEMLSNPPVSNEHETYFDSLDFQGLNFPCVDESLVVSVAIDDLVTEGIYLQDQELPLITNNCIKDAETNQQDNEILQAGNENIESANESGDSSQMVDNIDDDVQVTQNGSNVKPFAVKKVKERKSKRNLGISYCTIKGKIIESRRLKPLRDNCRNRCKDILTEDMRTQIFDEYWSLGSHDRRVAFIAGLIKVQEKNVTRRKIEGRATKNRNNTYKYKLLVRGDEKNVCKVCFCNTLGETEKFVRCAVENKLSSTSGITHEDLRGKNSPPHKTPISKINEVKKHINSFPAYKSHYSRRHSDKKYLPSDLNISIMYKLYCEQHPGKSVSFTIYRNLFHTMNLRFKRPKIDTCTKCDTLNAKLKYTISNKENEKKQIEELLEKHQNEAENAYKSKLLDKEKYKLNEKCVTYAFDLQQVLPTPYLTSNKMFYLRQLSTYNLTIHNCSDGKSSHFMWPESTGARGANEISSCIYRFIKSIPERTDHLIFYSDTCGGQNKNFIVMNMFQYVVHTHATVNMIDHKFLVPGHTHLECDIDHSVIERAKKKTSISIHVPRDWYQLVRTASKKDKFSVFPMEIDHFLAFSELSTKGPLQKKKFKIRDIRWLRYTKNATHKNCLNEEEPFIEVNLFRKGHNPSSLKDTQLKKVYNGPRPISSLKKQNLVEIVSALDKEVQSYYNELKTDKKIEEDTDPDVDRYLTDDEEC</sequence>
<organism evidence="4 5">
    <name type="scientific">Acanthoscelides obtectus</name>
    <name type="common">Bean weevil</name>
    <name type="synonym">Bruchus obtectus</name>
    <dbReference type="NCBI Taxonomy" id="200917"/>
    <lineage>
        <taxon>Eukaryota</taxon>
        <taxon>Metazoa</taxon>
        <taxon>Ecdysozoa</taxon>
        <taxon>Arthropoda</taxon>
        <taxon>Hexapoda</taxon>
        <taxon>Insecta</taxon>
        <taxon>Pterygota</taxon>
        <taxon>Neoptera</taxon>
        <taxon>Endopterygota</taxon>
        <taxon>Coleoptera</taxon>
        <taxon>Polyphaga</taxon>
        <taxon>Cucujiformia</taxon>
        <taxon>Chrysomeloidea</taxon>
        <taxon>Chrysomelidae</taxon>
        <taxon>Bruchinae</taxon>
        <taxon>Bruchini</taxon>
        <taxon>Acanthoscelides</taxon>
    </lineage>
</organism>
<dbReference type="Proteomes" id="UP001152888">
    <property type="component" value="Unassembled WGS sequence"/>
</dbReference>
<proteinExistence type="predicted"/>
<evidence type="ECO:0000256" key="1">
    <source>
        <dbReference type="SAM" id="Coils"/>
    </source>
</evidence>
<dbReference type="Pfam" id="PF25273">
    <property type="entry name" value="DUF7869"/>
    <property type="match status" value="1"/>
</dbReference>
<protein>
    <recommendedName>
        <fullName evidence="3">DUF7869 domain-containing protein</fullName>
    </recommendedName>
</protein>
<evidence type="ECO:0000313" key="4">
    <source>
        <dbReference type="EMBL" id="CAH2000671.1"/>
    </source>
</evidence>
<feature type="region of interest" description="Disordered" evidence="2">
    <location>
        <begin position="9"/>
        <end position="33"/>
    </location>
</feature>
<evidence type="ECO:0000313" key="5">
    <source>
        <dbReference type="Proteomes" id="UP001152888"/>
    </source>
</evidence>
<dbReference type="PANTHER" id="PTHR10773">
    <property type="entry name" value="DNA-DIRECTED RNA POLYMERASES I, II, AND III SUBUNIT RPABC2"/>
    <property type="match status" value="1"/>
</dbReference>
<dbReference type="AlphaFoldDB" id="A0A9P0PW87"/>